<reference evidence="1 2" key="1">
    <citation type="submission" date="2024-10" db="EMBL/GenBank/DDBJ databases">
        <title>Updated reference genomes for cyclostephanoid diatoms.</title>
        <authorList>
            <person name="Roberts W.R."/>
            <person name="Alverson A.J."/>
        </authorList>
    </citation>
    <scope>NUCLEOTIDE SEQUENCE [LARGE SCALE GENOMIC DNA]</scope>
    <source>
        <strain evidence="1 2">AJA228-03</strain>
    </source>
</reference>
<name>A0ABD3SQ42_9STRA</name>
<keyword evidence="2" id="KW-1185">Reference proteome</keyword>
<dbReference type="InterPro" id="IPR027417">
    <property type="entry name" value="P-loop_NTPase"/>
</dbReference>
<accession>A0ABD3SQ42</accession>
<dbReference type="SUPFAM" id="SSF52540">
    <property type="entry name" value="P-loop containing nucleoside triphosphate hydrolases"/>
    <property type="match status" value="1"/>
</dbReference>
<gene>
    <name evidence="1" type="ORF">ACHAXA_008595</name>
</gene>
<dbReference type="Proteomes" id="UP001530377">
    <property type="component" value="Unassembled WGS sequence"/>
</dbReference>
<comment type="caution">
    <text evidence="1">The sequence shown here is derived from an EMBL/GenBank/DDBJ whole genome shotgun (WGS) entry which is preliminary data.</text>
</comment>
<proteinExistence type="predicted"/>
<sequence>AELVTHNYTVTPSPPQIVILDYVSSAIRKELETTWGCVTPRPYQIESIFHLVYRKVDMVYLIRKTGEGKSLVLQGMASMLKGWFLSWAWGATNRGSATSLTQIFCCADLGLYTREEKTTIILFVSPQQLKNESKWYASLLELASRGCISAICIDEEHSTVQNYESFHPKFKTAMHSVDTIVSMARMAMKGTFYYVPILAMSATFTMSDQNHFNKLIGRQLTMVFLGEMSCRNISFKVFVTGNPTHSLIGDWSNDAVKLPTSSQSLVYSNSVLTCNVTLIPKLIVACEKMQIHNGVFLALTGDCGIMLK</sequence>
<feature type="non-terminal residue" evidence="1">
    <location>
        <position position="1"/>
    </location>
</feature>
<dbReference type="EMBL" id="JALLPB020000022">
    <property type="protein sequence ID" value="KAL3826387.1"/>
    <property type="molecule type" value="Genomic_DNA"/>
</dbReference>
<dbReference type="AlphaFoldDB" id="A0ABD3SQ42"/>
<organism evidence="1 2">
    <name type="scientific">Cyclostephanos tholiformis</name>
    <dbReference type="NCBI Taxonomy" id="382380"/>
    <lineage>
        <taxon>Eukaryota</taxon>
        <taxon>Sar</taxon>
        <taxon>Stramenopiles</taxon>
        <taxon>Ochrophyta</taxon>
        <taxon>Bacillariophyta</taxon>
        <taxon>Coscinodiscophyceae</taxon>
        <taxon>Thalassiosirophycidae</taxon>
        <taxon>Stephanodiscales</taxon>
        <taxon>Stephanodiscaceae</taxon>
        <taxon>Cyclostephanos</taxon>
    </lineage>
</organism>
<protein>
    <recommendedName>
        <fullName evidence="3">Helicase ATP-binding domain-containing protein</fullName>
    </recommendedName>
</protein>
<evidence type="ECO:0000313" key="2">
    <source>
        <dbReference type="Proteomes" id="UP001530377"/>
    </source>
</evidence>
<dbReference type="Gene3D" id="3.40.50.300">
    <property type="entry name" value="P-loop containing nucleotide triphosphate hydrolases"/>
    <property type="match status" value="1"/>
</dbReference>
<evidence type="ECO:0000313" key="1">
    <source>
        <dbReference type="EMBL" id="KAL3826387.1"/>
    </source>
</evidence>
<evidence type="ECO:0008006" key="3">
    <source>
        <dbReference type="Google" id="ProtNLM"/>
    </source>
</evidence>